<keyword evidence="1" id="KW-0880">Kelch repeat</keyword>
<dbReference type="OrthoDB" id="10052615at2759"/>
<dbReference type="InterPro" id="IPR010565">
    <property type="entry name" value="Muskelin_N"/>
</dbReference>
<dbReference type="EMBL" id="CAMKVN010000161">
    <property type="protein sequence ID" value="CAI2164527.1"/>
    <property type="molecule type" value="Genomic_DNA"/>
</dbReference>
<reference evidence="5" key="1">
    <citation type="submission" date="2022-08" db="EMBL/GenBank/DDBJ databases">
        <authorList>
            <person name="Kallberg Y."/>
            <person name="Tangrot J."/>
            <person name="Rosling A."/>
        </authorList>
    </citation>
    <scope>NUCLEOTIDE SEQUENCE</scope>
    <source>
        <strain evidence="5">Wild A</strain>
    </source>
</reference>
<evidence type="ECO:0000259" key="4">
    <source>
        <dbReference type="Pfam" id="PF06588"/>
    </source>
</evidence>
<dbReference type="AlphaFoldDB" id="A0A9W4SCB7"/>
<keyword evidence="2" id="KW-0677">Repeat</keyword>
<evidence type="ECO:0000256" key="2">
    <source>
        <dbReference type="ARBA" id="ARBA00022737"/>
    </source>
</evidence>
<dbReference type="InterPro" id="IPR052456">
    <property type="entry name" value="CTLH_complex_component"/>
</dbReference>
<accession>A0A9W4SCB7</accession>
<evidence type="ECO:0000256" key="1">
    <source>
        <dbReference type="ARBA" id="ARBA00022441"/>
    </source>
</evidence>
<dbReference type="Pfam" id="PF24681">
    <property type="entry name" value="Kelch_KLHDC2_KLHL20_DRC7"/>
    <property type="match status" value="1"/>
</dbReference>
<dbReference type="InterPro" id="IPR008979">
    <property type="entry name" value="Galactose-bd-like_sf"/>
</dbReference>
<dbReference type="SUPFAM" id="SSF117281">
    <property type="entry name" value="Kelch motif"/>
    <property type="match status" value="2"/>
</dbReference>
<dbReference type="PANTHER" id="PTHR15526:SF5">
    <property type="entry name" value="MUSKELIN"/>
    <property type="match status" value="1"/>
</dbReference>
<gene>
    <name evidence="5" type="ORF">FWILDA_LOCUS1613</name>
</gene>
<dbReference type="GO" id="GO:0005737">
    <property type="term" value="C:cytoplasm"/>
    <property type="evidence" value="ECO:0007669"/>
    <property type="project" value="TreeGrafter"/>
</dbReference>
<dbReference type="Pfam" id="PF06588">
    <property type="entry name" value="Muskelin_N"/>
    <property type="match status" value="1"/>
</dbReference>
<dbReference type="InterPro" id="IPR015915">
    <property type="entry name" value="Kelch-typ_b-propeller"/>
</dbReference>
<dbReference type="SUPFAM" id="SSF49785">
    <property type="entry name" value="Galactose-binding domain-like"/>
    <property type="match status" value="1"/>
</dbReference>
<name>A0A9W4SCB7_9GLOM</name>
<dbReference type="Gene3D" id="2.60.120.260">
    <property type="entry name" value="Galactose-binding domain-like"/>
    <property type="match status" value="1"/>
</dbReference>
<organism evidence="5 6">
    <name type="scientific">Funneliformis geosporum</name>
    <dbReference type="NCBI Taxonomy" id="1117311"/>
    <lineage>
        <taxon>Eukaryota</taxon>
        <taxon>Fungi</taxon>
        <taxon>Fungi incertae sedis</taxon>
        <taxon>Mucoromycota</taxon>
        <taxon>Glomeromycotina</taxon>
        <taxon>Glomeromycetes</taxon>
        <taxon>Glomerales</taxon>
        <taxon>Glomeraceae</taxon>
        <taxon>Funneliformis</taxon>
    </lineage>
</organism>
<evidence type="ECO:0000313" key="6">
    <source>
        <dbReference type="Proteomes" id="UP001153678"/>
    </source>
</evidence>
<keyword evidence="6" id="KW-1185">Reference proteome</keyword>
<sequence>MSGRENLPSDPDITPGDVGPYGDGARRIKVQSKTGDETEGYIMAGGNEEGKSGTGGRGRRGKGGRNLRGPGVGGWFWSKVPFIVRKTIDHYSFFSGSYHCDFHLIKMLSIKKWNQLELDPSLEKLSYEIHSYSSYSALYYPRNIMENKPLEESSRWSSSCNDEMQYIIIKLESMAIVRHVCNLKKFKVYGGLTPNNMIELLSSGLRNDEIPETFRLKHQANNVILPCQYIKIVPLVAYAPNFKFSIWYIELKGIRDQDVVQKVYYDFITYRENEAIRLCLKHFRQRNYLDAFNSLQSRTNLLLEDPFLTELYTQLVMNGDFQMVEDRVSNALEKGLFEDYIRSHAYKHQWTKIDAKDIDGDSPCMRGGHQMCIDVESGCIYLLGGWNGTENLSDFWVYNVNTKIWTLISSDTKEQGGPGSRSNHKICLDPVTKQIYVLGRFIGRDMRANANYDSDFYRYDIICNEWEQLSENTLLDGGPVLIYDHQMCIDSEKQILYVFGGRAVHPDTERFYYSGLYTYNIASKKWKLIRSDGNNINDQIQFKSRIGHSMLLDPNEKLLYIIGGERDNKFLSDFYIYDINADSIYDLPADYAAQDDQDEVSMQRTTFDINTRELFVLAGLKDKKDKRDKKATLVKNSFWIYDLQMRKWTKLYQSENFDPYKTNNETAEPRPRYAYQMVYDSENKVQYLFGGRTVEIEASKQRRLDDFWKLQLARPKSGDLLRKIKFLIRKQKFREMCLEGDSIKALKYLQVQLAQVVDHTNENESSELYGLSTSLILGGKDETHDTFNERTKLYEKLLEFFPEEMKQPKGNLIDLIKIE</sequence>
<feature type="region of interest" description="Disordered" evidence="3">
    <location>
        <begin position="1"/>
        <end position="66"/>
    </location>
</feature>
<proteinExistence type="predicted"/>
<evidence type="ECO:0000256" key="3">
    <source>
        <dbReference type="SAM" id="MobiDB-lite"/>
    </source>
</evidence>
<dbReference type="Proteomes" id="UP001153678">
    <property type="component" value="Unassembled WGS sequence"/>
</dbReference>
<feature type="domain" description="Muskelin N-terminal" evidence="4">
    <location>
        <begin position="123"/>
        <end position="306"/>
    </location>
</feature>
<dbReference type="InterPro" id="IPR006594">
    <property type="entry name" value="LisH"/>
</dbReference>
<dbReference type="PROSITE" id="PS50896">
    <property type="entry name" value="LISH"/>
    <property type="match status" value="1"/>
</dbReference>
<dbReference type="Gene3D" id="2.120.10.80">
    <property type="entry name" value="Kelch-type beta propeller"/>
    <property type="match status" value="2"/>
</dbReference>
<evidence type="ECO:0000313" key="5">
    <source>
        <dbReference type="EMBL" id="CAI2164527.1"/>
    </source>
</evidence>
<comment type="caution">
    <text evidence="5">The sequence shown here is derived from an EMBL/GenBank/DDBJ whole genome shotgun (WGS) entry which is preliminary data.</text>
</comment>
<protein>
    <submittedName>
        <fullName evidence="5">11334_t:CDS:1</fullName>
    </submittedName>
</protein>
<dbReference type="PANTHER" id="PTHR15526">
    <property type="entry name" value="MUSKELIN"/>
    <property type="match status" value="1"/>
</dbReference>